<dbReference type="InterPro" id="IPR000551">
    <property type="entry name" value="MerR-type_HTH_dom"/>
</dbReference>
<dbReference type="SMART" id="SM00422">
    <property type="entry name" value="HTH_MERR"/>
    <property type="match status" value="1"/>
</dbReference>
<accession>E0Q5A5</accession>
<comment type="caution">
    <text evidence="6">The sequence shown here is derived from an EMBL/GenBank/DDBJ whole genome shotgun (WGS) entry which is preliminary data.</text>
</comment>
<dbReference type="Proteomes" id="UP000003323">
    <property type="component" value="Unassembled WGS sequence"/>
</dbReference>
<dbReference type="AlphaFoldDB" id="E0Q5A5"/>
<dbReference type="PANTHER" id="PTHR30204">
    <property type="entry name" value="REDOX-CYCLING DRUG-SENSING TRANSCRIPTIONAL ACTIVATOR SOXR"/>
    <property type="match status" value="1"/>
</dbReference>
<dbReference type="PROSITE" id="PS50937">
    <property type="entry name" value="HTH_MERR_2"/>
    <property type="match status" value="1"/>
</dbReference>
<dbReference type="PANTHER" id="PTHR30204:SF69">
    <property type="entry name" value="MERR-FAMILY TRANSCRIPTIONAL REGULATOR"/>
    <property type="match status" value="1"/>
</dbReference>
<gene>
    <name evidence="6" type="ORF">HMPREF0168_0312</name>
</gene>
<dbReference type="EMBL" id="AEEQ01000006">
    <property type="protein sequence ID" value="EFM42280.1"/>
    <property type="molecule type" value="Genomic_DNA"/>
</dbReference>
<feature type="domain" description="HTH merR-type" evidence="5">
    <location>
        <begin position="4"/>
        <end position="73"/>
    </location>
</feature>
<evidence type="ECO:0000256" key="1">
    <source>
        <dbReference type="ARBA" id="ARBA00022491"/>
    </source>
</evidence>
<evidence type="ECO:0000256" key="2">
    <source>
        <dbReference type="ARBA" id="ARBA00023015"/>
    </source>
</evidence>
<keyword evidence="4" id="KW-0804">Transcription</keyword>
<dbReference type="HOGENOM" id="CLU_060077_8_0_11"/>
<keyword evidence="3" id="KW-0238">DNA-binding</keyword>
<sequence length="143" mass="16444">METMYTMKQACELTGMNYEALKFYCNSELVPAVGRDGRNHRIFDDQAIAWIIGLNCLKRCGLSIKEMQHYTKLCQEGDSTIAQRKEILAQKRAVLEQRLTEIQGDIDYIDKKQQYYDILLAGETPSPGILAELRRRPDSAPRQ</sequence>
<evidence type="ECO:0000259" key="5">
    <source>
        <dbReference type="PROSITE" id="PS50937"/>
    </source>
</evidence>
<dbReference type="GO" id="GO:0003700">
    <property type="term" value="F:DNA-binding transcription factor activity"/>
    <property type="evidence" value="ECO:0007669"/>
    <property type="project" value="InterPro"/>
</dbReference>
<dbReference type="Pfam" id="PF13411">
    <property type="entry name" value="MerR_1"/>
    <property type="match status" value="1"/>
</dbReference>
<organism evidence="6 7">
    <name type="scientific">Bifidobacterium dentium ATCC 27679</name>
    <dbReference type="NCBI Taxonomy" id="871562"/>
    <lineage>
        <taxon>Bacteria</taxon>
        <taxon>Bacillati</taxon>
        <taxon>Actinomycetota</taxon>
        <taxon>Actinomycetes</taxon>
        <taxon>Bifidobacteriales</taxon>
        <taxon>Bifidobacteriaceae</taxon>
        <taxon>Bifidobacterium</taxon>
    </lineage>
</organism>
<name>E0Q5A5_9BIFI</name>
<proteinExistence type="predicted"/>
<dbReference type="InterPro" id="IPR009061">
    <property type="entry name" value="DNA-bd_dom_put_sf"/>
</dbReference>
<dbReference type="SUPFAM" id="SSF46955">
    <property type="entry name" value="Putative DNA-binding domain"/>
    <property type="match status" value="1"/>
</dbReference>
<dbReference type="GO" id="GO:0003677">
    <property type="term" value="F:DNA binding"/>
    <property type="evidence" value="ECO:0007669"/>
    <property type="project" value="UniProtKB-KW"/>
</dbReference>
<dbReference type="Gene3D" id="1.10.1660.10">
    <property type="match status" value="1"/>
</dbReference>
<reference evidence="6 7" key="1">
    <citation type="submission" date="2010-08" db="EMBL/GenBank/DDBJ databases">
        <authorList>
            <person name="Muzny D."/>
            <person name="Qin X."/>
            <person name="Deng J."/>
            <person name="Jiang H."/>
            <person name="Liu Y."/>
            <person name="Qu J."/>
            <person name="Song X.-Z."/>
            <person name="Zhang L."/>
            <person name="Thornton R."/>
            <person name="Coyle M."/>
            <person name="Francisco L."/>
            <person name="Jackson L."/>
            <person name="Javaid M."/>
            <person name="Korchina V."/>
            <person name="Kovar C."/>
            <person name="Mata R."/>
            <person name="Mathew T."/>
            <person name="Ngo R."/>
            <person name="Nguyen L."/>
            <person name="Nguyen N."/>
            <person name="Okwuonu G."/>
            <person name="Ongeri F."/>
            <person name="Pham C."/>
            <person name="Simmons D."/>
            <person name="Wilczek-Boney K."/>
            <person name="Hale W."/>
            <person name="Jakkamsetti A."/>
            <person name="Pham P."/>
            <person name="Ruth R."/>
            <person name="San Lucas F."/>
            <person name="Warren J."/>
            <person name="Zhang J."/>
            <person name="Zhao Z."/>
            <person name="Zhou C."/>
            <person name="Zhu D."/>
            <person name="Lee S."/>
            <person name="Bess C."/>
            <person name="Blankenburg K."/>
            <person name="Forbes L."/>
            <person name="Fu Q."/>
            <person name="Gubbala S."/>
            <person name="Hirani K."/>
            <person name="Jayaseelan J.C."/>
            <person name="Lara F."/>
            <person name="Munidasa M."/>
            <person name="Palculict T."/>
            <person name="Patil S."/>
            <person name="Pu L.-L."/>
            <person name="Saada N."/>
            <person name="Tang L."/>
            <person name="Weissenberger G."/>
            <person name="Zhu Y."/>
            <person name="Hemphill L."/>
            <person name="Shang Y."/>
            <person name="Youmans B."/>
            <person name="Ayvaz T."/>
            <person name="Ross M."/>
            <person name="Santibanez J."/>
            <person name="Aqrawi P."/>
            <person name="Gross S."/>
            <person name="Joshi V."/>
            <person name="Fowler G."/>
            <person name="Nazareth L."/>
            <person name="Reid J."/>
            <person name="Worley K."/>
            <person name="Petrosino J."/>
            <person name="Highlander S."/>
            <person name="Gibbs R."/>
        </authorList>
    </citation>
    <scope>NUCLEOTIDE SEQUENCE [LARGE SCALE GENOMIC DNA]</scope>
    <source>
        <strain evidence="6 7">ATCC 27679</strain>
    </source>
</reference>
<protein>
    <submittedName>
        <fullName evidence="6">Transcriptional regulator, MerR family</fullName>
    </submittedName>
</protein>
<evidence type="ECO:0000256" key="3">
    <source>
        <dbReference type="ARBA" id="ARBA00023125"/>
    </source>
</evidence>
<dbReference type="InterPro" id="IPR047057">
    <property type="entry name" value="MerR_fam"/>
</dbReference>
<evidence type="ECO:0000313" key="7">
    <source>
        <dbReference type="Proteomes" id="UP000003323"/>
    </source>
</evidence>
<evidence type="ECO:0000256" key="4">
    <source>
        <dbReference type="ARBA" id="ARBA00023163"/>
    </source>
</evidence>
<dbReference type="CDD" id="cd01109">
    <property type="entry name" value="HTH_YyaN"/>
    <property type="match status" value="1"/>
</dbReference>
<keyword evidence="1" id="KW-0678">Repressor</keyword>
<keyword evidence="2" id="KW-0805">Transcription regulation</keyword>
<evidence type="ECO:0000313" key="6">
    <source>
        <dbReference type="EMBL" id="EFM42280.1"/>
    </source>
</evidence>